<sequence length="44" mass="4948">MIRCAAEVEGIDFTNFTITLVLAHARDVVIGRPPTLRAPRRRVD</sequence>
<name>Q50116_MYCLR</name>
<reference evidence="1" key="2">
    <citation type="submission" date="1995-04" db="EMBL/GenBank/DDBJ databases">
        <authorList>
            <person name="Smith D.R."/>
        </authorList>
    </citation>
    <scope>NUCLEOTIDE SEQUENCE</scope>
</reference>
<dbReference type="AlphaFoldDB" id="Q50116"/>
<dbReference type="EMBL" id="U15184">
    <property type="protein sequence ID" value="AAA63080.1"/>
    <property type="molecule type" value="Genomic_DNA"/>
</dbReference>
<proteinExistence type="predicted"/>
<accession>Q50116</accession>
<evidence type="ECO:0000313" key="1">
    <source>
        <dbReference type="EMBL" id="AAA63080.1"/>
    </source>
</evidence>
<reference evidence="1" key="1">
    <citation type="submission" date="1994-09" db="EMBL/GenBank/DDBJ databases">
        <authorList>
            <person name="Robison K."/>
        </authorList>
    </citation>
    <scope>NUCLEOTIDE SEQUENCE</scope>
</reference>
<protein>
    <submittedName>
        <fullName evidence="1">B650e</fullName>
    </submittedName>
</protein>
<organism evidence="1">
    <name type="scientific">Mycobacterium leprae</name>
    <dbReference type="NCBI Taxonomy" id="1769"/>
    <lineage>
        <taxon>Bacteria</taxon>
        <taxon>Bacillati</taxon>
        <taxon>Actinomycetota</taxon>
        <taxon>Actinomycetes</taxon>
        <taxon>Mycobacteriales</taxon>
        <taxon>Mycobacteriaceae</taxon>
        <taxon>Mycobacterium</taxon>
    </lineage>
</organism>